<evidence type="ECO:0000313" key="3">
    <source>
        <dbReference type="EMBL" id="MCK9876781.1"/>
    </source>
</evidence>
<keyword evidence="1" id="KW-0808">Transferase</keyword>
<dbReference type="Pfam" id="PF00303">
    <property type="entry name" value="Thymidylat_synt"/>
    <property type="match status" value="1"/>
</dbReference>
<name>A0ABT0JZ11_9ACTN</name>
<protein>
    <submittedName>
        <fullName evidence="3">Thymidylate synthase</fullName>
    </submittedName>
</protein>
<comment type="caution">
    <text evidence="3">The sequence shown here is derived from an EMBL/GenBank/DDBJ whole genome shotgun (WGS) entry which is preliminary data.</text>
</comment>
<keyword evidence="4" id="KW-1185">Reference proteome</keyword>
<evidence type="ECO:0000256" key="1">
    <source>
        <dbReference type="ARBA" id="ARBA00022679"/>
    </source>
</evidence>
<dbReference type="InterPro" id="IPR036926">
    <property type="entry name" value="Thymidate_synth/dCMP_Mease_sf"/>
</dbReference>
<dbReference type="RefSeq" id="WP_248825043.1">
    <property type="nucleotide sequence ID" value="NZ_JALKFT010000011.1"/>
</dbReference>
<dbReference type="InterPro" id="IPR023451">
    <property type="entry name" value="Thymidate_synth/dCMP_Mease_dom"/>
</dbReference>
<dbReference type="Proteomes" id="UP001201873">
    <property type="component" value="Unassembled WGS sequence"/>
</dbReference>
<feature type="domain" description="Thymidylate synthase/dCMP hydroxymethylase" evidence="2">
    <location>
        <begin position="3"/>
        <end position="48"/>
    </location>
</feature>
<dbReference type="Gene3D" id="3.30.572.10">
    <property type="entry name" value="Thymidylate synthase/dCMP hydroxymethylase domain"/>
    <property type="match status" value="1"/>
</dbReference>
<evidence type="ECO:0000259" key="2">
    <source>
        <dbReference type="Pfam" id="PF00303"/>
    </source>
</evidence>
<accession>A0ABT0JZ11</accession>
<proteinExistence type="predicted"/>
<organism evidence="3 4">
    <name type="scientific">Frankia umida</name>
    <dbReference type="NCBI Taxonomy" id="573489"/>
    <lineage>
        <taxon>Bacteria</taxon>
        <taxon>Bacillati</taxon>
        <taxon>Actinomycetota</taxon>
        <taxon>Actinomycetes</taxon>
        <taxon>Frankiales</taxon>
        <taxon>Frankiaceae</taxon>
        <taxon>Frankia</taxon>
    </lineage>
</organism>
<dbReference type="SUPFAM" id="SSF55831">
    <property type="entry name" value="Thymidylate synthase/dCMP hydroxymethylase"/>
    <property type="match status" value="1"/>
</dbReference>
<dbReference type="EMBL" id="JALKFT010000011">
    <property type="protein sequence ID" value="MCK9876781.1"/>
    <property type="molecule type" value="Genomic_DNA"/>
</dbReference>
<sequence>MCRQLAREARPFPRLRLASAASLFDCTYDHFALDGYDPHPAIAAPVAV</sequence>
<gene>
    <name evidence="3" type="ORF">MXD59_13495</name>
</gene>
<reference evidence="3 4" key="1">
    <citation type="submission" date="2022-04" db="EMBL/GenBank/DDBJ databases">
        <title>Genome diversity in the genus Frankia.</title>
        <authorList>
            <person name="Carlos-Shanley C."/>
            <person name="Hahn D."/>
        </authorList>
    </citation>
    <scope>NUCLEOTIDE SEQUENCE [LARGE SCALE GENOMIC DNA]</scope>
    <source>
        <strain evidence="3 4">Ag45/Mut15</strain>
    </source>
</reference>
<evidence type="ECO:0000313" key="4">
    <source>
        <dbReference type="Proteomes" id="UP001201873"/>
    </source>
</evidence>